<evidence type="ECO:0000256" key="1">
    <source>
        <dbReference type="ARBA" id="ARBA00023239"/>
    </source>
</evidence>
<reference evidence="6 7" key="1">
    <citation type="submission" date="2020-02" db="EMBL/GenBank/DDBJ databases">
        <title>Ideonella bacterium strain TBM-1.</title>
        <authorList>
            <person name="Chen W.-M."/>
        </authorList>
    </citation>
    <scope>NUCLEOTIDE SEQUENCE [LARGE SCALE GENOMIC DNA]</scope>
    <source>
        <strain evidence="6 7">TBM-1</strain>
    </source>
</reference>
<evidence type="ECO:0000259" key="5">
    <source>
        <dbReference type="Pfam" id="PF19906"/>
    </source>
</evidence>
<protein>
    <recommendedName>
        <fullName evidence="4">C-deglycosylation enzyme beta subunit</fullName>
    </recommendedName>
</protein>
<dbReference type="RefSeq" id="WP_163457710.1">
    <property type="nucleotide sequence ID" value="NZ_JAAGOH010000012.1"/>
</dbReference>
<keyword evidence="7" id="KW-1185">Reference proteome</keyword>
<keyword evidence="2" id="KW-0119">Carbohydrate metabolism</keyword>
<comment type="similarity">
    <text evidence="3">Belongs to the C-glycoside deglycosidase beta subunit family.</text>
</comment>
<evidence type="ECO:0000313" key="6">
    <source>
        <dbReference type="EMBL" id="NDY91860.1"/>
    </source>
</evidence>
<name>A0A7C9TJ97_9BURK</name>
<proteinExistence type="inferred from homology"/>
<dbReference type="InterPro" id="IPR045959">
    <property type="entry name" value="CGDB"/>
</dbReference>
<evidence type="ECO:0000256" key="3">
    <source>
        <dbReference type="ARBA" id="ARBA00046336"/>
    </source>
</evidence>
<gene>
    <name evidence="6" type="ORF">G3A44_11750</name>
</gene>
<dbReference type="EMBL" id="JAAGOH010000012">
    <property type="protein sequence ID" value="NDY91860.1"/>
    <property type="molecule type" value="Genomic_DNA"/>
</dbReference>
<dbReference type="GO" id="GO:0016829">
    <property type="term" value="F:lyase activity"/>
    <property type="evidence" value="ECO:0007669"/>
    <property type="project" value="UniProtKB-KW"/>
</dbReference>
<evidence type="ECO:0000256" key="2">
    <source>
        <dbReference type="ARBA" id="ARBA00023277"/>
    </source>
</evidence>
<evidence type="ECO:0000256" key="4">
    <source>
        <dbReference type="ARBA" id="ARBA00047208"/>
    </source>
</evidence>
<comment type="caution">
    <text evidence="6">The sequence shown here is derived from an EMBL/GenBank/DDBJ whole genome shotgun (WGS) entry which is preliminary data.</text>
</comment>
<evidence type="ECO:0000313" key="7">
    <source>
        <dbReference type="Proteomes" id="UP000484255"/>
    </source>
</evidence>
<feature type="domain" description="C-glycoside deglycosidase beta subunit" evidence="5">
    <location>
        <begin position="2"/>
        <end position="113"/>
    </location>
</feature>
<dbReference type="Proteomes" id="UP000484255">
    <property type="component" value="Unassembled WGS sequence"/>
</dbReference>
<dbReference type="AlphaFoldDB" id="A0A7C9TJ97"/>
<keyword evidence="1" id="KW-0456">Lyase</keyword>
<accession>A0A7C9TJ97</accession>
<dbReference type="Pfam" id="PF19906">
    <property type="entry name" value="CGDB"/>
    <property type="match status" value="1"/>
</dbReference>
<sequence length="134" mass="14903">MLERFLVQSRGFANTGPQGARTGFELLLRLPSYRGLRASLVDGVDVTVDGERFDHTLNHYVLQGRRLDLAALREASDLRWPLDQPACIQVDRPGGLAAGVHEVTVGVRIRQSYIPIEFQPGVVVETRWATIVLP</sequence>
<organism evidence="6 7">
    <name type="scientific">Ideonella livida</name>
    <dbReference type="NCBI Taxonomy" id="2707176"/>
    <lineage>
        <taxon>Bacteria</taxon>
        <taxon>Pseudomonadati</taxon>
        <taxon>Pseudomonadota</taxon>
        <taxon>Betaproteobacteria</taxon>
        <taxon>Burkholderiales</taxon>
        <taxon>Sphaerotilaceae</taxon>
        <taxon>Ideonella</taxon>
    </lineage>
</organism>